<dbReference type="InterPro" id="IPR000182">
    <property type="entry name" value="GNAT_dom"/>
</dbReference>
<name>A0ABS9MHV3_9FIRM</name>
<sequence length="149" mass="16805">MIRIKAVDAQNILDVCKLTKSQDGIGLAIGRCSCCNAISIAEAKYSPGMHPHAIYHNHVLIGFFMYQRAENQADTATIYRFMIDDRFQQRGLEEKALEHILKGLKIQGVKKVVFIINSTNGNAKNLSLSFGFQFTGKMEHGEYYYALKL</sequence>
<dbReference type="InterPro" id="IPR016181">
    <property type="entry name" value="Acyl_CoA_acyltransferase"/>
</dbReference>
<dbReference type="RefSeq" id="WP_237966369.1">
    <property type="nucleotide sequence ID" value="NZ_JAKNHQ010000002.1"/>
</dbReference>
<proteinExistence type="predicted"/>
<evidence type="ECO:0000313" key="3">
    <source>
        <dbReference type="Proteomes" id="UP001298681"/>
    </source>
</evidence>
<dbReference type="SUPFAM" id="SSF55729">
    <property type="entry name" value="Acyl-CoA N-acyltransferases (Nat)"/>
    <property type="match status" value="1"/>
</dbReference>
<comment type="caution">
    <text evidence="2">The sequence shown here is derived from an EMBL/GenBank/DDBJ whole genome shotgun (WGS) entry which is preliminary data.</text>
</comment>
<dbReference type="Gene3D" id="3.40.630.30">
    <property type="match status" value="1"/>
</dbReference>
<organism evidence="2 3">
    <name type="scientific">Anaeromassilibacillus senegalensis</name>
    <dbReference type="NCBI Taxonomy" id="1673717"/>
    <lineage>
        <taxon>Bacteria</taxon>
        <taxon>Bacillati</taxon>
        <taxon>Bacillota</taxon>
        <taxon>Clostridia</taxon>
        <taxon>Eubacteriales</taxon>
        <taxon>Acutalibacteraceae</taxon>
        <taxon>Anaeromassilibacillus</taxon>
    </lineage>
</organism>
<protein>
    <submittedName>
        <fullName evidence="2">GNAT family N-acetyltransferase</fullName>
    </submittedName>
</protein>
<reference evidence="2 3" key="1">
    <citation type="submission" date="2022-01" db="EMBL/GenBank/DDBJ databases">
        <title>Collection of gut derived symbiotic bacterial strains cultured from healthy donors.</title>
        <authorList>
            <person name="Lin H."/>
            <person name="Kohout C."/>
            <person name="Waligurski E."/>
            <person name="Pamer E.G."/>
        </authorList>
    </citation>
    <scope>NUCLEOTIDE SEQUENCE [LARGE SCALE GENOMIC DNA]</scope>
    <source>
        <strain evidence="2 3">DFI.7.58</strain>
    </source>
</reference>
<dbReference type="EMBL" id="JAKNHQ010000002">
    <property type="protein sequence ID" value="MCG4609802.1"/>
    <property type="molecule type" value="Genomic_DNA"/>
</dbReference>
<gene>
    <name evidence="2" type="ORF">L0P57_02430</name>
</gene>
<dbReference type="CDD" id="cd04301">
    <property type="entry name" value="NAT_SF"/>
    <property type="match status" value="1"/>
</dbReference>
<keyword evidence="3" id="KW-1185">Reference proteome</keyword>
<evidence type="ECO:0000313" key="2">
    <source>
        <dbReference type="EMBL" id="MCG4609802.1"/>
    </source>
</evidence>
<dbReference type="Proteomes" id="UP001298681">
    <property type="component" value="Unassembled WGS sequence"/>
</dbReference>
<evidence type="ECO:0000259" key="1">
    <source>
        <dbReference type="PROSITE" id="PS51186"/>
    </source>
</evidence>
<accession>A0ABS9MHV3</accession>
<feature type="domain" description="N-acetyltransferase" evidence="1">
    <location>
        <begin position="2"/>
        <end position="149"/>
    </location>
</feature>
<dbReference type="Pfam" id="PF00583">
    <property type="entry name" value="Acetyltransf_1"/>
    <property type="match status" value="1"/>
</dbReference>
<dbReference type="PROSITE" id="PS51186">
    <property type="entry name" value="GNAT"/>
    <property type="match status" value="1"/>
</dbReference>